<comment type="caution">
    <text evidence="2">The sequence shown here is derived from an EMBL/GenBank/DDBJ whole genome shotgun (WGS) entry which is preliminary data.</text>
</comment>
<evidence type="ECO:0000313" key="2">
    <source>
        <dbReference type="EMBL" id="GHH03451.1"/>
    </source>
</evidence>
<dbReference type="PIRSF" id="PIRSF036389">
    <property type="entry name" value="IOR_B"/>
    <property type="match status" value="1"/>
</dbReference>
<dbReference type="Pfam" id="PF02738">
    <property type="entry name" value="MoCoBD_1"/>
    <property type="match status" value="1"/>
</dbReference>
<dbReference type="InterPro" id="IPR000674">
    <property type="entry name" value="Ald_Oxase/Xan_DH_a/b"/>
</dbReference>
<dbReference type="InterPro" id="IPR037165">
    <property type="entry name" value="AldOxase/xan_DH_Mopterin-bd_sf"/>
</dbReference>
<dbReference type="Pfam" id="PF20256">
    <property type="entry name" value="MoCoBD_2"/>
    <property type="match status" value="2"/>
</dbReference>
<gene>
    <name evidence="2" type="ORF">GCM10010961_41510</name>
</gene>
<sequence>MTRHHSSTSFALSRRQLLAGIGAGSFALAVGTGGRLALAQELADKAADAASLFEPNAFIRIDTDGQVTVVSSYLEMGQGTFTGLATLAADELDADPAQVRVEAAPADASRYTNPFLASIGFAVQGTGGSSAMAGAWNQMRQAAAGARAMLLSAAARDWDVDAAELSVEAGRIRHAASGREDGFGAFVATATTLTVPRQVTVKDPSEFRLIGGHFPRVDVPAKVNGSAIYTQDIKLDNMLVAVIAHPPRLWSTVRSVDAAAALEIPGVQYVVEVPAGAAYQGGVAVLARNTWVAAQGRDALDIDWDESLGLTTSTAQIFERYRALAEQPGNVSVEKGTILDKVPEGGHVIEATFEQPFLAHAAMEPMNCVVHIREDGVEVWNGEQWHTADQGAIAAAMGIEPGQVTINQLYAGGSFGRRANPFSDYVLEALAIARAAREQGHTGPVKMVWLREDDTQALQYRPATVHKVRLVLRSDGEIGSLQWRAVGQSFFPVPEGGTDALLVEGASDFAYRTGALLVDQHLANDQRLPVQWMRSVGHTHTNVVGETIIDEAARLVGRDAYEYRYDLLSDHPRQQATLKLAADKAGWGTPLAPGADGDRRARGIAVRESFGTVVAQVAELTLHADGSYTVDRVVCAVDCGYAINPDIVKAQMEGGIGFGLSFLRQEITLEDGQIQQSNFHDYPVLRMNAMPVTEVHIVPSGEAPTGVGEPGVPPIGPAVLNALAALIGSYARTLPLGDSVSLT</sequence>
<dbReference type="InterPro" id="IPR012368">
    <property type="entry name" value="OxRdtase_Mopterin-bd_su_IorB"/>
</dbReference>
<dbReference type="Gene3D" id="3.30.365.10">
    <property type="entry name" value="Aldehyde oxidase/xanthine dehydrogenase, molybdopterin binding domain"/>
    <property type="match status" value="4"/>
</dbReference>
<dbReference type="InterPro" id="IPR006311">
    <property type="entry name" value="TAT_signal"/>
</dbReference>
<feature type="domain" description="Aldehyde oxidase/xanthine dehydrogenase a/b hammerhead" evidence="1">
    <location>
        <begin position="224"/>
        <end position="308"/>
    </location>
</feature>
<dbReference type="InterPro" id="IPR046867">
    <property type="entry name" value="AldOxase/xan_DH_MoCoBD2"/>
</dbReference>
<protein>
    <submittedName>
        <fullName evidence="2">Exported oxidoreductase subunit</fullName>
    </submittedName>
</protein>
<dbReference type="Proteomes" id="UP000611500">
    <property type="component" value="Unassembled WGS sequence"/>
</dbReference>
<dbReference type="AlphaFoldDB" id="A0A8J3HD53"/>
<dbReference type="SMART" id="SM01008">
    <property type="entry name" value="Ald_Xan_dh_C"/>
    <property type="match status" value="1"/>
</dbReference>
<evidence type="ECO:0000313" key="3">
    <source>
        <dbReference type="Proteomes" id="UP000611500"/>
    </source>
</evidence>
<dbReference type="PANTHER" id="PTHR47495">
    <property type="entry name" value="ALDEHYDE DEHYDROGENASE"/>
    <property type="match status" value="1"/>
</dbReference>
<reference evidence="2" key="2">
    <citation type="submission" date="2020-09" db="EMBL/GenBank/DDBJ databases">
        <authorList>
            <person name="Sun Q."/>
            <person name="Zhou Y."/>
        </authorList>
    </citation>
    <scope>NUCLEOTIDE SEQUENCE</scope>
    <source>
        <strain evidence="2">CGMCC 1.7081</strain>
    </source>
</reference>
<organism evidence="2 3">
    <name type="scientific">Pseudodonghicola xiamenensis</name>
    <dbReference type="NCBI Taxonomy" id="337702"/>
    <lineage>
        <taxon>Bacteria</taxon>
        <taxon>Pseudomonadati</taxon>
        <taxon>Pseudomonadota</taxon>
        <taxon>Alphaproteobacteria</taxon>
        <taxon>Rhodobacterales</taxon>
        <taxon>Paracoccaceae</taxon>
        <taxon>Pseudodonghicola</taxon>
    </lineage>
</organism>
<dbReference type="InterPro" id="IPR008274">
    <property type="entry name" value="AldOxase/xan_DH_MoCoBD1"/>
</dbReference>
<name>A0A8J3HD53_9RHOB</name>
<dbReference type="RefSeq" id="WP_028095286.1">
    <property type="nucleotide sequence ID" value="NZ_BNAP01000037.1"/>
</dbReference>
<evidence type="ECO:0000259" key="1">
    <source>
        <dbReference type="SMART" id="SM01008"/>
    </source>
</evidence>
<accession>A0A8J3HD53</accession>
<keyword evidence="3" id="KW-1185">Reference proteome</keyword>
<dbReference type="PANTHER" id="PTHR47495:SF2">
    <property type="entry name" value="ALDEHYDE DEHYDROGENASE"/>
    <property type="match status" value="1"/>
</dbReference>
<reference evidence="2" key="1">
    <citation type="journal article" date="2014" name="Int. J. Syst. Evol. Microbiol.">
        <title>Complete genome sequence of Corynebacterium casei LMG S-19264T (=DSM 44701T), isolated from a smear-ripened cheese.</title>
        <authorList>
            <consortium name="US DOE Joint Genome Institute (JGI-PGF)"/>
            <person name="Walter F."/>
            <person name="Albersmeier A."/>
            <person name="Kalinowski J."/>
            <person name="Ruckert C."/>
        </authorList>
    </citation>
    <scope>NUCLEOTIDE SEQUENCE</scope>
    <source>
        <strain evidence="2">CGMCC 1.7081</strain>
    </source>
</reference>
<dbReference type="SUPFAM" id="SSF56003">
    <property type="entry name" value="Molybdenum cofactor-binding domain"/>
    <property type="match status" value="2"/>
</dbReference>
<dbReference type="EMBL" id="BNAP01000037">
    <property type="protein sequence ID" value="GHH03451.1"/>
    <property type="molecule type" value="Genomic_DNA"/>
</dbReference>
<dbReference type="PROSITE" id="PS51318">
    <property type="entry name" value="TAT"/>
    <property type="match status" value="1"/>
</dbReference>
<dbReference type="Gene3D" id="3.90.1170.50">
    <property type="entry name" value="Aldehyde oxidase/xanthine dehydrogenase, a/b hammerhead"/>
    <property type="match status" value="1"/>
</dbReference>
<proteinExistence type="predicted"/>
<dbReference type="GO" id="GO:0016491">
    <property type="term" value="F:oxidoreductase activity"/>
    <property type="evidence" value="ECO:0007669"/>
    <property type="project" value="InterPro"/>
</dbReference>
<dbReference type="InterPro" id="IPR052516">
    <property type="entry name" value="N-heterocyclic_Hydroxylase"/>
</dbReference>